<evidence type="ECO:0008006" key="4">
    <source>
        <dbReference type="Google" id="ProtNLM"/>
    </source>
</evidence>
<dbReference type="AlphaFoldDB" id="A0A1H2TRY3"/>
<proteinExistence type="predicted"/>
<dbReference type="RefSeq" id="WP_074734800.1">
    <property type="nucleotide sequence ID" value="NZ_FNNP01000001.1"/>
</dbReference>
<feature type="signal peptide" evidence="1">
    <location>
        <begin position="1"/>
        <end position="19"/>
    </location>
</feature>
<dbReference type="InterPro" id="IPR046576">
    <property type="entry name" value="DUF6636"/>
</dbReference>
<evidence type="ECO:0000313" key="3">
    <source>
        <dbReference type="Proteomes" id="UP000183400"/>
    </source>
</evidence>
<sequence>MPRFLISIAIVLCASTSQADVWTFETPSENIQCVVGEGASVSDLSCTIIERSGAPAFPRPADCQSDWGHDFFMTNTGAVRMLCQPLNHNRDGFDRAEYGITGTFGGFVCHSSRKGLECRNEVGHGFFLSRAKQSVF</sequence>
<dbReference type="OrthoDB" id="495539at2"/>
<dbReference type="EMBL" id="FNNP01000001">
    <property type="protein sequence ID" value="SDW46676.1"/>
    <property type="molecule type" value="Genomic_DNA"/>
</dbReference>
<evidence type="ECO:0000313" key="2">
    <source>
        <dbReference type="EMBL" id="SDW46676.1"/>
    </source>
</evidence>
<protein>
    <recommendedName>
        <fullName evidence="4">CVNH domain-containing protein</fullName>
    </recommendedName>
</protein>
<dbReference type="Proteomes" id="UP000183400">
    <property type="component" value="Unassembled WGS sequence"/>
</dbReference>
<feature type="chain" id="PRO_5010165394" description="CVNH domain-containing protein" evidence="1">
    <location>
        <begin position="20"/>
        <end position="136"/>
    </location>
</feature>
<evidence type="ECO:0000256" key="1">
    <source>
        <dbReference type="SAM" id="SignalP"/>
    </source>
</evidence>
<keyword evidence="1" id="KW-0732">Signal</keyword>
<dbReference type="Pfam" id="PF20341">
    <property type="entry name" value="DUF6636"/>
    <property type="match status" value="1"/>
</dbReference>
<gene>
    <name evidence="2" type="ORF">SAMN05444358_101907</name>
</gene>
<organism evidence="2 3">
    <name type="scientific">Ruegeria halocynthiae</name>
    <dbReference type="NCBI Taxonomy" id="985054"/>
    <lineage>
        <taxon>Bacteria</taxon>
        <taxon>Pseudomonadati</taxon>
        <taxon>Pseudomonadota</taxon>
        <taxon>Alphaproteobacteria</taxon>
        <taxon>Rhodobacterales</taxon>
        <taxon>Roseobacteraceae</taxon>
        <taxon>Ruegeria</taxon>
    </lineage>
</organism>
<accession>A0A1H2TRY3</accession>
<keyword evidence="3" id="KW-1185">Reference proteome</keyword>
<dbReference type="STRING" id="985054.SAMN05444358_101907"/>
<reference evidence="3" key="1">
    <citation type="submission" date="2016-10" db="EMBL/GenBank/DDBJ databases">
        <authorList>
            <person name="Varghese N."/>
            <person name="Submissions S."/>
        </authorList>
    </citation>
    <scope>NUCLEOTIDE SEQUENCE [LARGE SCALE GENOMIC DNA]</scope>
    <source>
        <strain evidence="3">DSM 27839</strain>
    </source>
</reference>
<name>A0A1H2TRY3_9RHOB</name>